<dbReference type="SUPFAM" id="SSF53271">
    <property type="entry name" value="PRTase-like"/>
    <property type="match status" value="1"/>
</dbReference>
<accession>A0A1M5N5D0</accession>
<dbReference type="EMBL" id="FQWX01000009">
    <property type="protein sequence ID" value="SHG84780.1"/>
    <property type="molecule type" value="Genomic_DNA"/>
</dbReference>
<dbReference type="InterPro" id="IPR022537">
    <property type="entry name" value="TRSP_dom"/>
</dbReference>
<dbReference type="Proteomes" id="UP000243255">
    <property type="component" value="Unassembled WGS sequence"/>
</dbReference>
<dbReference type="Pfam" id="PF12500">
    <property type="entry name" value="TRSP"/>
    <property type="match status" value="1"/>
</dbReference>
<name>A0A1M5N5D0_9FIRM</name>
<evidence type="ECO:0000259" key="4">
    <source>
        <dbReference type="Pfam" id="PF15609"/>
    </source>
</evidence>
<dbReference type="AlphaFoldDB" id="A0A1M5N5D0"/>
<proteinExistence type="predicted"/>
<dbReference type="InterPro" id="IPR028157">
    <property type="entry name" value="PELOTA_dom"/>
</dbReference>
<dbReference type="Pfam" id="PF11202">
    <property type="entry name" value="StiP"/>
    <property type="match status" value="1"/>
</dbReference>
<evidence type="ECO:0000259" key="2">
    <source>
        <dbReference type="Pfam" id="PF12500"/>
    </source>
</evidence>
<feature type="domain" description="Cysteine protease StiP N-terminal" evidence="1">
    <location>
        <begin position="411"/>
        <end position="659"/>
    </location>
</feature>
<dbReference type="Pfam" id="PF15608">
    <property type="entry name" value="PELOTA_1"/>
    <property type="match status" value="1"/>
</dbReference>
<dbReference type="InterPro" id="IPR000836">
    <property type="entry name" value="PRTase_dom"/>
</dbReference>
<protein>
    <submittedName>
        <fullName evidence="5">PELOTA RNA binding domain-containing protein</fullName>
    </submittedName>
</protein>
<dbReference type="InterPro" id="IPR029057">
    <property type="entry name" value="PRTase-like"/>
</dbReference>
<keyword evidence="6" id="KW-1185">Reference proteome</keyword>
<evidence type="ECO:0000313" key="5">
    <source>
        <dbReference type="EMBL" id="SHG84780.1"/>
    </source>
</evidence>
<dbReference type="InterPro" id="IPR011215">
    <property type="entry name" value="StiP_N"/>
</dbReference>
<evidence type="ECO:0000259" key="1">
    <source>
        <dbReference type="Pfam" id="PF11202"/>
    </source>
</evidence>
<feature type="domain" description="PELOTA RNA-binding" evidence="3">
    <location>
        <begin position="686"/>
        <end position="764"/>
    </location>
</feature>
<dbReference type="Pfam" id="PF15609">
    <property type="entry name" value="PRTase_2"/>
    <property type="match status" value="1"/>
</dbReference>
<dbReference type="InterPro" id="IPR041688">
    <property type="entry name" value="PRTase_2"/>
</dbReference>
<gene>
    <name evidence="5" type="ORF">SAMN04488530_10915</name>
</gene>
<dbReference type="CDD" id="cd06223">
    <property type="entry name" value="PRTases_typeI"/>
    <property type="match status" value="1"/>
</dbReference>
<dbReference type="RefSeq" id="WP_200787867.1">
    <property type="nucleotide sequence ID" value="NZ_BAABCH010000102.1"/>
</dbReference>
<dbReference type="STRING" id="1121321.SAMN04488530_10915"/>
<organism evidence="5 6">
    <name type="scientific">Asaccharospora irregularis DSM 2635</name>
    <dbReference type="NCBI Taxonomy" id="1121321"/>
    <lineage>
        <taxon>Bacteria</taxon>
        <taxon>Bacillati</taxon>
        <taxon>Bacillota</taxon>
        <taxon>Clostridia</taxon>
        <taxon>Peptostreptococcales</taxon>
        <taxon>Peptostreptococcaceae</taxon>
        <taxon>Asaccharospora</taxon>
    </lineage>
</organism>
<feature type="domain" description="Orotate phosphoribosyltransferase-like" evidence="4">
    <location>
        <begin position="25"/>
        <end position="209"/>
    </location>
</feature>
<sequence>MNYLNFKCDININDNPLDLNIDDFLEVAVRNNPKRRFLFISKTLGKHLACRPTDVDDLGKMIASIYSNKNLDLKGGTVISFAETATCIGHSVFDYLNGDYEFIHTTREELEGLRSLDFLETHSHATNHNLYFENLKNIENKEEVILVDDEITTANTCINLIKEIQNIYPKKKYTICSVFNWVSKEDLEKIRGVEQELDCIIDFIYLFKGDFKFSIDECSIKSTENRLNIEKQNPEKKDKLIANELEINYISVDMDEYVGNKGYVKYTGAWGVDKNEQQKLKEIVKRESSKLKVSGKTLFLGTEEFMYIPMLFAKEKENLGEVYYHSTTRSPIIESCREDYPIKSKFTLNSFYNNDVVNYVYNIDKSDFSECFLFVELNNKKEDYSQIIDIFKQTSIKKLNIVCCSQNKEFSTYCKDDVVFLLKDISDLIKEEGNKEREIKIQNGRHYSEMIPIEYEVSEQYLSLYYKKLNETKERLAFAIGLMCEKIIKKNGRDVVLVSLARAGTPIGILAKRYLKKRYNLNLKHYTVSIIRDKGIDMNAMRYIVKNHPTSIIQFIDGWTGKGTISRELDKACLELERRFDKKFDSTLAVLADPGGYSSLYGVREDFLIPSACLNSTVSGLISRTVLSDDIIGENDFHGAKFYSHLKDKDESMNYIKTIEACFECQYKHIDDSIINWSEDLITRDGDKDVFNIKERYNVRDINFIKPGVGETTRVLIRRVPDKILVRDLNDKSLQHIFVLANEKNVIVEQTNLGAYRCCGVIKSMKDV</sequence>
<feature type="domain" description="TRSP" evidence="2">
    <location>
        <begin position="267"/>
        <end position="390"/>
    </location>
</feature>
<reference evidence="6" key="1">
    <citation type="submission" date="2016-11" db="EMBL/GenBank/DDBJ databases">
        <authorList>
            <person name="Varghese N."/>
            <person name="Submissions S."/>
        </authorList>
    </citation>
    <scope>NUCLEOTIDE SEQUENCE [LARGE SCALE GENOMIC DNA]</scope>
    <source>
        <strain evidence="6">DSM 2635</strain>
    </source>
</reference>
<dbReference type="Gene3D" id="3.40.50.2020">
    <property type="match status" value="1"/>
</dbReference>
<evidence type="ECO:0000313" key="6">
    <source>
        <dbReference type="Proteomes" id="UP000243255"/>
    </source>
</evidence>
<evidence type="ECO:0000259" key="3">
    <source>
        <dbReference type="Pfam" id="PF15608"/>
    </source>
</evidence>